<evidence type="ECO:0008006" key="4">
    <source>
        <dbReference type="Google" id="ProtNLM"/>
    </source>
</evidence>
<evidence type="ECO:0000313" key="3">
    <source>
        <dbReference type="Proteomes" id="UP000557307"/>
    </source>
</evidence>
<accession>A0A840TIE3</accession>
<keyword evidence="3" id="KW-1185">Reference proteome</keyword>
<gene>
    <name evidence="2" type="ORF">HNQ92_002079</name>
</gene>
<dbReference type="AlphaFoldDB" id="A0A840TIE3"/>
<keyword evidence="1" id="KW-0732">Signal</keyword>
<protein>
    <recommendedName>
        <fullName evidence="4">MG2 domain-containing protein</fullName>
    </recommendedName>
</protein>
<sequence>MKYFNFRFSSLLSLLALLAGAELVQAQPGTLEVPLRQLKKYRDQAFQEKIFVHLDRPTYLIGETMWFKMYYVEGTRHHFLDASQIAYLDVLDKDQNPVLQTKIALHEGRGNGALILPATLASGHYTVRSYTNWMKNFSPDFYFQTTVTILNPFRSFEPPPPVVQAQPYDLQFFPEGGQLVRNVEGRVGFRALAPNGAGLGFQGTLRNQHNDTLLRFSPLTFGIGSFTFTPTDGNDYHVLLTDSLGRTSTHRLPAIREQGYGIQVLDASPSALKVIVTARMPEGTPPQLYLLAHTRSVPRYTQAQNLRAGRAEFLVPKDSLSDGITHLTLFNFNQQPVAERLYCQRPASALRLEAKIPKKAYQNREKVPIELTTQVGTQAPAAADLSVAVYLLDSLSTEELPTIENYLWLTSDLKGTVESPDYYLTHTDATATTALDNLMLTHGWSRFRWDEVLAGQSDAPEFLPEFGGHFVQGRLSAIQSGTPIGYIDTYLSYPARRAQLFVSRTDPQGNIRFELKNVYGPKEIILQTNTGLDSVYRMEILSPFSDKVSARPLPAFSFDKGLKDPLLNRSIHMQTTNAYSPAPSQLTTEPALDSLAFYGIPNRKYFLDDYTRFPTMEEVMREYVPEVSVRRRQGKFHYRIIDKERKGFFEGDPLVLLDGVPVFNTNQIIAFDPLKVKKMEVMDTQYILGSTTFQGVVSYFTYKGDLAGFPLNPHALVMSYEGVQAQREFYAPRYDLKANQASRMADFRNLLYWAPTVVTDATGKHKLDFYTSDQPGTYRVVVQGMTGQGQAGSTSLTFTVNKRTL</sequence>
<feature type="signal peptide" evidence="1">
    <location>
        <begin position="1"/>
        <end position="26"/>
    </location>
</feature>
<reference evidence="2 3" key="1">
    <citation type="submission" date="2020-08" db="EMBL/GenBank/DDBJ databases">
        <title>Genomic Encyclopedia of Type Strains, Phase IV (KMG-IV): sequencing the most valuable type-strain genomes for metagenomic binning, comparative biology and taxonomic classification.</title>
        <authorList>
            <person name="Goeker M."/>
        </authorList>
    </citation>
    <scope>NUCLEOTIDE SEQUENCE [LARGE SCALE GENOMIC DNA]</scope>
    <source>
        <strain evidence="2 3">DSM 105074</strain>
    </source>
</reference>
<evidence type="ECO:0000256" key="1">
    <source>
        <dbReference type="SAM" id="SignalP"/>
    </source>
</evidence>
<dbReference type="RefSeq" id="WP_184173839.1">
    <property type="nucleotide sequence ID" value="NZ_JACHGF010000003.1"/>
</dbReference>
<comment type="caution">
    <text evidence="2">The sequence shown here is derived from an EMBL/GenBank/DDBJ whole genome shotgun (WGS) entry which is preliminary data.</text>
</comment>
<dbReference type="EMBL" id="JACHGF010000003">
    <property type="protein sequence ID" value="MBB5283936.1"/>
    <property type="molecule type" value="Genomic_DNA"/>
</dbReference>
<dbReference type="Gene3D" id="2.60.40.1930">
    <property type="match status" value="1"/>
</dbReference>
<evidence type="ECO:0000313" key="2">
    <source>
        <dbReference type="EMBL" id="MBB5283936.1"/>
    </source>
</evidence>
<dbReference type="Proteomes" id="UP000557307">
    <property type="component" value="Unassembled WGS sequence"/>
</dbReference>
<name>A0A840TIE3_9BACT</name>
<feature type="chain" id="PRO_5032716387" description="MG2 domain-containing protein" evidence="1">
    <location>
        <begin position="27"/>
        <end position="805"/>
    </location>
</feature>
<proteinExistence type="predicted"/>
<organism evidence="2 3">
    <name type="scientific">Rhabdobacter roseus</name>
    <dbReference type="NCBI Taxonomy" id="1655419"/>
    <lineage>
        <taxon>Bacteria</taxon>
        <taxon>Pseudomonadati</taxon>
        <taxon>Bacteroidota</taxon>
        <taxon>Cytophagia</taxon>
        <taxon>Cytophagales</taxon>
        <taxon>Cytophagaceae</taxon>
        <taxon>Rhabdobacter</taxon>
    </lineage>
</organism>